<dbReference type="EMBL" id="JABSTU010000009">
    <property type="protein sequence ID" value="KAH8020572.1"/>
    <property type="molecule type" value="Genomic_DNA"/>
</dbReference>
<dbReference type="Proteomes" id="UP000821866">
    <property type="component" value="Chromosome 7"/>
</dbReference>
<name>A0A9J6DEJ3_RHIMP</name>
<reference evidence="1" key="1">
    <citation type="journal article" date="2020" name="Cell">
        <title>Large-Scale Comparative Analyses of Tick Genomes Elucidate Their Genetic Diversity and Vector Capacities.</title>
        <authorList>
            <consortium name="Tick Genome and Microbiome Consortium (TIGMIC)"/>
            <person name="Jia N."/>
            <person name="Wang J."/>
            <person name="Shi W."/>
            <person name="Du L."/>
            <person name="Sun Y."/>
            <person name="Zhan W."/>
            <person name="Jiang J.F."/>
            <person name="Wang Q."/>
            <person name="Zhang B."/>
            <person name="Ji P."/>
            <person name="Bell-Sakyi L."/>
            <person name="Cui X.M."/>
            <person name="Yuan T.T."/>
            <person name="Jiang B.G."/>
            <person name="Yang W.F."/>
            <person name="Lam T.T."/>
            <person name="Chang Q.C."/>
            <person name="Ding S.J."/>
            <person name="Wang X.J."/>
            <person name="Zhu J.G."/>
            <person name="Ruan X.D."/>
            <person name="Zhao L."/>
            <person name="Wei J.T."/>
            <person name="Ye R.Z."/>
            <person name="Que T.C."/>
            <person name="Du C.H."/>
            <person name="Zhou Y.H."/>
            <person name="Cheng J.X."/>
            <person name="Dai P.F."/>
            <person name="Guo W.B."/>
            <person name="Han X.H."/>
            <person name="Huang E.J."/>
            <person name="Li L.F."/>
            <person name="Wei W."/>
            <person name="Gao Y.C."/>
            <person name="Liu J.Z."/>
            <person name="Shao H.Z."/>
            <person name="Wang X."/>
            <person name="Wang C.C."/>
            <person name="Yang T.C."/>
            <person name="Huo Q.B."/>
            <person name="Li W."/>
            <person name="Chen H.Y."/>
            <person name="Chen S.E."/>
            <person name="Zhou L.G."/>
            <person name="Ni X.B."/>
            <person name="Tian J.H."/>
            <person name="Sheng Y."/>
            <person name="Liu T."/>
            <person name="Pan Y.S."/>
            <person name="Xia L.Y."/>
            <person name="Li J."/>
            <person name="Zhao F."/>
            <person name="Cao W.C."/>
        </authorList>
    </citation>
    <scope>NUCLEOTIDE SEQUENCE</scope>
    <source>
        <strain evidence="1">Rmic-2018</strain>
    </source>
</reference>
<dbReference type="AlphaFoldDB" id="A0A9J6DEJ3"/>
<keyword evidence="2" id="KW-1185">Reference proteome</keyword>
<comment type="caution">
    <text evidence="1">The sequence shown here is derived from an EMBL/GenBank/DDBJ whole genome shotgun (WGS) entry which is preliminary data.</text>
</comment>
<accession>A0A9J6DEJ3</accession>
<reference evidence="1" key="2">
    <citation type="submission" date="2021-09" db="EMBL/GenBank/DDBJ databases">
        <authorList>
            <person name="Jia N."/>
            <person name="Wang J."/>
            <person name="Shi W."/>
            <person name="Du L."/>
            <person name="Sun Y."/>
            <person name="Zhan W."/>
            <person name="Jiang J."/>
            <person name="Wang Q."/>
            <person name="Zhang B."/>
            <person name="Ji P."/>
            <person name="Sakyi L.B."/>
            <person name="Cui X."/>
            <person name="Yuan T."/>
            <person name="Jiang B."/>
            <person name="Yang W."/>
            <person name="Lam T.T.-Y."/>
            <person name="Chang Q."/>
            <person name="Ding S."/>
            <person name="Wang X."/>
            <person name="Zhu J."/>
            <person name="Ruan X."/>
            <person name="Zhao L."/>
            <person name="Wei J."/>
            <person name="Que T."/>
            <person name="Du C."/>
            <person name="Cheng J."/>
            <person name="Dai P."/>
            <person name="Han X."/>
            <person name="Huang E."/>
            <person name="Gao Y."/>
            <person name="Liu J."/>
            <person name="Shao H."/>
            <person name="Ye R."/>
            <person name="Li L."/>
            <person name="Wei W."/>
            <person name="Wang X."/>
            <person name="Wang C."/>
            <person name="Huo Q."/>
            <person name="Li W."/>
            <person name="Guo W."/>
            <person name="Chen H."/>
            <person name="Chen S."/>
            <person name="Zhou L."/>
            <person name="Zhou L."/>
            <person name="Ni X."/>
            <person name="Tian J."/>
            <person name="Zhou Y."/>
            <person name="Sheng Y."/>
            <person name="Liu T."/>
            <person name="Pan Y."/>
            <person name="Xia L."/>
            <person name="Li J."/>
            <person name="Zhao F."/>
            <person name="Cao W."/>
        </authorList>
    </citation>
    <scope>NUCLEOTIDE SEQUENCE</scope>
    <source>
        <strain evidence="1">Rmic-2018</strain>
        <tissue evidence="1">Larvae</tissue>
    </source>
</reference>
<evidence type="ECO:0000313" key="2">
    <source>
        <dbReference type="Proteomes" id="UP000821866"/>
    </source>
</evidence>
<gene>
    <name evidence="1" type="ORF">HPB51_002521</name>
</gene>
<dbReference type="VEuPathDB" id="VectorBase:LOC119174008"/>
<evidence type="ECO:0000313" key="1">
    <source>
        <dbReference type="EMBL" id="KAH8020572.1"/>
    </source>
</evidence>
<sequence length="249" mass="26949">MSAPGLLYDTLPLSNLSAGVAALVRSAISSSAVAPSSVLVLPGVDLKSLSKLVSSYALRVLHYVGFRAALWAAPFVATPPDRLITAHMLTRRPPIADRQRACSRAVGHAVPLVYLQAMRGALGTLHVARMWTDQLEDRFLRSLPRLLPQPGPDAHLVANSVRHTPLARFYPARLADANSWNAYLLALAASMATTTGQRNSTLLKVRMAAAAADRCVCWKAHQFASQRCDRSLTLRNSPLRLSIIEGLAE</sequence>
<protein>
    <submittedName>
        <fullName evidence="1">Uncharacterized protein</fullName>
    </submittedName>
</protein>
<organism evidence="1 2">
    <name type="scientific">Rhipicephalus microplus</name>
    <name type="common">Cattle tick</name>
    <name type="synonym">Boophilus microplus</name>
    <dbReference type="NCBI Taxonomy" id="6941"/>
    <lineage>
        <taxon>Eukaryota</taxon>
        <taxon>Metazoa</taxon>
        <taxon>Ecdysozoa</taxon>
        <taxon>Arthropoda</taxon>
        <taxon>Chelicerata</taxon>
        <taxon>Arachnida</taxon>
        <taxon>Acari</taxon>
        <taxon>Parasitiformes</taxon>
        <taxon>Ixodida</taxon>
        <taxon>Ixodoidea</taxon>
        <taxon>Ixodidae</taxon>
        <taxon>Rhipicephalinae</taxon>
        <taxon>Rhipicephalus</taxon>
        <taxon>Boophilus</taxon>
    </lineage>
</organism>
<proteinExistence type="predicted"/>